<organism evidence="2 3">
    <name type="scientific">Mariniblastus fucicola</name>
    <dbReference type="NCBI Taxonomy" id="980251"/>
    <lineage>
        <taxon>Bacteria</taxon>
        <taxon>Pseudomonadati</taxon>
        <taxon>Planctomycetota</taxon>
        <taxon>Planctomycetia</taxon>
        <taxon>Pirellulales</taxon>
        <taxon>Pirellulaceae</taxon>
        <taxon>Mariniblastus</taxon>
    </lineage>
</organism>
<keyword evidence="1" id="KW-1133">Transmembrane helix</keyword>
<evidence type="ECO:0000256" key="1">
    <source>
        <dbReference type="SAM" id="Phobius"/>
    </source>
</evidence>
<dbReference type="EMBL" id="CP042912">
    <property type="protein sequence ID" value="QEG22281.1"/>
    <property type="molecule type" value="Genomic_DNA"/>
</dbReference>
<feature type="transmembrane region" description="Helical" evidence="1">
    <location>
        <begin position="45"/>
        <end position="67"/>
    </location>
</feature>
<feature type="transmembrane region" description="Helical" evidence="1">
    <location>
        <begin position="12"/>
        <end position="33"/>
    </location>
</feature>
<protein>
    <submittedName>
        <fullName evidence="2">Uncharacterized protein</fullName>
    </submittedName>
</protein>
<keyword evidence="3" id="KW-1185">Reference proteome</keyword>
<dbReference type="Proteomes" id="UP000322214">
    <property type="component" value="Chromosome"/>
</dbReference>
<proteinExistence type="predicted"/>
<evidence type="ECO:0000313" key="3">
    <source>
        <dbReference type="Proteomes" id="UP000322214"/>
    </source>
</evidence>
<accession>A0A5B9PHE0</accession>
<sequence>MVLPGPISIDLSPLVIAAIGGVQITLIGIVFCGSRDCRFGFKFGLRRILVFLIASATLWTFGGYLLGGRPELPWSFL</sequence>
<dbReference type="KEGG" id="mff:MFFC18_21570"/>
<gene>
    <name evidence="2" type="ORF">MFFC18_21570</name>
</gene>
<reference evidence="2 3" key="1">
    <citation type="submission" date="2019-08" db="EMBL/GenBank/DDBJ databases">
        <title>Deep-cultivation of Planctomycetes and their phenomic and genomic characterization uncovers novel biology.</title>
        <authorList>
            <person name="Wiegand S."/>
            <person name="Jogler M."/>
            <person name="Boedeker C."/>
            <person name="Pinto D."/>
            <person name="Vollmers J."/>
            <person name="Rivas-Marin E."/>
            <person name="Kohn T."/>
            <person name="Peeters S.H."/>
            <person name="Heuer A."/>
            <person name="Rast P."/>
            <person name="Oberbeckmann S."/>
            <person name="Bunk B."/>
            <person name="Jeske O."/>
            <person name="Meyerdierks A."/>
            <person name="Storesund J.E."/>
            <person name="Kallscheuer N."/>
            <person name="Luecker S."/>
            <person name="Lage O.M."/>
            <person name="Pohl T."/>
            <person name="Merkel B.J."/>
            <person name="Hornburger P."/>
            <person name="Mueller R.-W."/>
            <person name="Bruemmer F."/>
            <person name="Labrenz M."/>
            <person name="Spormann A.M."/>
            <person name="Op den Camp H."/>
            <person name="Overmann J."/>
            <person name="Amann R."/>
            <person name="Jetten M.S.M."/>
            <person name="Mascher T."/>
            <person name="Medema M.H."/>
            <person name="Devos D.P."/>
            <person name="Kaster A.-K."/>
            <person name="Ovreas L."/>
            <person name="Rohde M."/>
            <person name="Galperin M.Y."/>
            <person name="Jogler C."/>
        </authorList>
    </citation>
    <scope>NUCLEOTIDE SEQUENCE [LARGE SCALE GENOMIC DNA]</scope>
    <source>
        <strain evidence="2 3">FC18</strain>
    </source>
</reference>
<keyword evidence="1" id="KW-0812">Transmembrane</keyword>
<name>A0A5B9PHE0_9BACT</name>
<dbReference type="AlphaFoldDB" id="A0A5B9PHE0"/>
<keyword evidence="1" id="KW-0472">Membrane</keyword>
<evidence type="ECO:0000313" key="2">
    <source>
        <dbReference type="EMBL" id="QEG22281.1"/>
    </source>
</evidence>